<dbReference type="EMBL" id="KP795532">
    <property type="protein sequence ID" value="AKN37335.1"/>
    <property type="molecule type" value="Genomic_DNA"/>
</dbReference>
<organism evidence="2">
    <name type="scientific">Vibrio sp. 1F_97</name>
    <dbReference type="NCBI Taxonomy" id="1652827"/>
    <lineage>
        <taxon>Bacteria</taxon>
        <taxon>Pseudomonadati</taxon>
        <taxon>Pseudomonadota</taxon>
        <taxon>Gammaproteobacteria</taxon>
        <taxon>Vibrionales</taxon>
        <taxon>Vibrionaceae</taxon>
        <taxon>Vibrio</taxon>
    </lineage>
</organism>
<evidence type="ECO:0000256" key="1">
    <source>
        <dbReference type="SAM" id="Coils"/>
    </source>
</evidence>
<accession>A0A0H3ZMF3</accession>
<dbReference type="AlphaFoldDB" id="A0A0H3ZMF3"/>
<reference evidence="2" key="1">
    <citation type="journal article" date="2015" name="MBio">
        <title>Eco-Evolutionary Dynamics of Episomes among Ecologically Cohesive Bacterial Populations.</title>
        <authorList>
            <person name="Xue H."/>
            <person name="Cordero O.X."/>
            <person name="Camas F.M."/>
            <person name="Trimble W."/>
            <person name="Meyer F."/>
            <person name="Guglielmini J."/>
            <person name="Rocha E.P."/>
            <person name="Polz M.F."/>
        </authorList>
    </citation>
    <scope>NUCLEOTIDE SEQUENCE</scope>
    <source>
        <strain evidence="2">1F_97</strain>
    </source>
</reference>
<proteinExistence type="predicted"/>
<feature type="coiled-coil region" evidence="1">
    <location>
        <begin position="62"/>
        <end position="89"/>
    </location>
</feature>
<sequence length="123" mass="13593">MAIGTIGYQGMMIKALNAEVALANDKTEQANKNRDEVAASLRDSEASKQALIADLKHRDAVLAKRDAALQKSKQELAELSNTLRGLRKNDDEYKTWSQARVPDAVIRLLRHTRTGESDSEDGD</sequence>
<evidence type="ECO:0000313" key="2">
    <source>
        <dbReference type="EMBL" id="AKN37335.1"/>
    </source>
</evidence>
<keyword evidence="1" id="KW-0175">Coiled coil</keyword>
<name>A0A0H3ZMF3_9VIBR</name>
<protein>
    <submittedName>
        <fullName evidence="2">Uncharacterized protein</fullName>
    </submittedName>
</protein>